<evidence type="ECO:0000256" key="1">
    <source>
        <dbReference type="SAM" id="MobiDB-lite"/>
    </source>
</evidence>
<dbReference type="RefSeq" id="YP_010097727.1">
    <property type="nucleotide sequence ID" value="NC_055761.1"/>
</dbReference>
<evidence type="ECO:0000313" key="2">
    <source>
        <dbReference type="EMBL" id="AXN58530.1"/>
    </source>
</evidence>
<feature type="region of interest" description="Disordered" evidence="1">
    <location>
        <begin position="47"/>
        <end position="71"/>
    </location>
</feature>
<name>A0A346FKM5_9CAUD</name>
<accession>A0A346FKM5</accession>
<dbReference type="KEGG" id="vg:65115394"/>
<keyword evidence="3" id="KW-1185">Reference proteome</keyword>
<protein>
    <submittedName>
        <fullName evidence="2">Uncharacterized protein</fullName>
    </submittedName>
</protein>
<evidence type="ECO:0000313" key="3">
    <source>
        <dbReference type="Proteomes" id="UP000259950"/>
    </source>
</evidence>
<sequence>MNPNELIDLVLSDAPAHEISDGIKNILMQKSVDRLEVGRPVVAADLFGDGDELVDDDDEVTQEDPTEEQDG</sequence>
<feature type="compositionally biased region" description="Acidic residues" evidence="1">
    <location>
        <begin position="48"/>
        <end position="71"/>
    </location>
</feature>
<dbReference type="Proteomes" id="UP000259950">
    <property type="component" value="Segment"/>
</dbReference>
<dbReference type="GeneID" id="65115394"/>
<dbReference type="EMBL" id="MH629685">
    <property type="protein sequence ID" value="AXN58530.1"/>
    <property type="molecule type" value="Genomic_DNA"/>
</dbReference>
<organism evidence="2">
    <name type="scientific">Synechococcus virus S-PRM1</name>
    <dbReference type="NCBI Taxonomy" id="2100130"/>
    <lineage>
        <taxon>Viruses</taxon>
        <taxon>Duplodnaviria</taxon>
        <taxon>Heunggongvirae</taxon>
        <taxon>Uroviricota</taxon>
        <taxon>Caudoviricetes</taxon>
        <taxon>Pantevenvirales</taxon>
        <taxon>Kyanoviridae</taxon>
        <taxon>Makelovirus</taxon>
        <taxon>Makelovirus prm1</taxon>
    </lineage>
</organism>
<proteinExistence type="predicted"/>
<reference evidence="2" key="1">
    <citation type="submission" date="2018-07" db="EMBL/GenBank/DDBJ databases">
        <title>Complete genome sequence of the cyanophage S-PRM1 isolated from Singapore coastal waters.</title>
        <authorList>
            <person name="Chenard C."/>
            <person name="Kolundzija S."/>
            <person name="Lauro F.M."/>
        </authorList>
    </citation>
    <scope>NUCLEOTIDE SEQUENCE [LARGE SCALE GENOMIC DNA]</scope>
</reference>